<organism evidence="7 8">
    <name type="scientific">Cohaesibacter gelatinilyticus</name>
    <dbReference type="NCBI Taxonomy" id="372072"/>
    <lineage>
        <taxon>Bacteria</taxon>
        <taxon>Pseudomonadati</taxon>
        <taxon>Pseudomonadota</taxon>
        <taxon>Alphaproteobacteria</taxon>
        <taxon>Hyphomicrobiales</taxon>
        <taxon>Cohaesibacteraceae</taxon>
    </lineage>
</organism>
<feature type="transmembrane region" description="Helical" evidence="5">
    <location>
        <begin position="159"/>
        <end position="178"/>
    </location>
</feature>
<feature type="transmembrane region" description="Helical" evidence="5">
    <location>
        <begin position="70"/>
        <end position="93"/>
    </location>
</feature>
<dbReference type="Pfam" id="PF00892">
    <property type="entry name" value="EamA"/>
    <property type="match status" value="2"/>
</dbReference>
<evidence type="ECO:0000256" key="2">
    <source>
        <dbReference type="ARBA" id="ARBA00022692"/>
    </source>
</evidence>
<dbReference type="RefSeq" id="WP_097155414.1">
    <property type="nucleotide sequence ID" value="NZ_OBEL01000006.1"/>
</dbReference>
<dbReference type="InterPro" id="IPR000620">
    <property type="entry name" value="EamA_dom"/>
</dbReference>
<protein>
    <submittedName>
        <fullName evidence="7">EamA domain-containing membrane protein RarD</fullName>
    </submittedName>
</protein>
<keyword evidence="8" id="KW-1185">Reference proteome</keyword>
<keyword evidence="4 5" id="KW-0472">Membrane</keyword>
<sequence length="311" mass="32720">MTAKTLPVLDSKSALLLLVLSALWGGSFFFGDIALQEVPPLTVTLHRVIWAAPIVALVMKLKGIAFPRSLLFWGASVVMGALNNAIPFALILWGQTQIESGLASILNSTTSMFAVVVAGLFLADEPFTFRKFVGVMLGTAGVVFIMGPDMLGDFSLGNLAQLAILGGSLGYALAGVWAKRTMSGHPPLACAFGMLICTTFLLIPIVLMVDGAPRLVLSIPVWGALLGISALSTALAYVLYFIILTRAGAGNVLLVALLTPLFAIALGVCFLGETMAPEIWIGFAIIALGFAVMDGRLGTLLMRKLSIIAHS</sequence>
<evidence type="ECO:0000256" key="1">
    <source>
        <dbReference type="ARBA" id="ARBA00004141"/>
    </source>
</evidence>
<dbReference type="GO" id="GO:0016020">
    <property type="term" value="C:membrane"/>
    <property type="evidence" value="ECO:0007669"/>
    <property type="project" value="UniProtKB-SubCell"/>
</dbReference>
<feature type="transmembrane region" description="Helical" evidence="5">
    <location>
        <begin position="252"/>
        <end position="273"/>
    </location>
</feature>
<dbReference type="InterPro" id="IPR037185">
    <property type="entry name" value="EmrE-like"/>
</dbReference>
<evidence type="ECO:0000259" key="6">
    <source>
        <dbReference type="Pfam" id="PF00892"/>
    </source>
</evidence>
<dbReference type="OrthoDB" id="9810556at2"/>
<feature type="domain" description="EamA" evidence="6">
    <location>
        <begin position="14"/>
        <end position="146"/>
    </location>
</feature>
<name>A0A285PH45_9HYPH</name>
<feature type="transmembrane region" description="Helical" evidence="5">
    <location>
        <begin position="129"/>
        <end position="147"/>
    </location>
</feature>
<reference evidence="7 8" key="1">
    <citation type="submission" date="2017-09" db="EMBL/GenBank/DDBJ databases">
        <authorList>
            <person name="Ehlers B."/>
            <person name="Leendertz F.H."/>
        </authorList>
    </citation>
    <scope>NUCLEOTIDE SEQUENCE [LARGE SCALE GENOMIC DNA]</scope>
    <source>
        <strain evidence="7 8">DSM 18289</strain>
    </source>
</reference>
<dbReference type="EMBL" id="OBEL01000006">
    <property type="protein sequence ID" value="SNZ21052.1"/>
    <property type="molecule type" value="Genomic_DNA"/>
</dbReference>
<proteinExistence type="predicted"/>
<accession>A0A285PH45</accession>
<gene>
    <name evidence="7" type="ORF">SAMN06265368_4166</name>
</gene>
<evidence type="ECO:0000313" key="8">
    <source>
        <dbReference type="Proteomes" id="UP000219439"/>
    </source>
</evidence>
<dbReference type="InterPro" id="IPR050638">
    <property type="entry name" value="AA-Vitamin_Transporters"/>
</dbReference>
<dbReference type="AlphaFoldDB" id="A0A285PH45"/>
<feature type="transmembrane region" description="Helical" evidence="5">
    <location>
        <begin position="279"/>
        <end position="297"/>
    </location>
</feature>
<dbReference type="PANTHER" id="PTHR32322">
    <property type="entry name" value="INNER MEMBRANE TRANSPORTER"/>
    <property type="match status" value="1"/>
</dbReference>
<feature type="transmembrane region" description="Helical" evidence="5">
    <location>
        <begin position="41"/>
        <end position="58"/>
    </location>
</feature>
<keyword evidence="2 5" id="KW-0812">Transmembrane</keyword>
<keyword evidence="3 5" id="KW-1133">Transmembrane helix</keyword>
<dbReference type="SUPFAM" id="SSF103481">
    <property type="entry name" value="Multidrug resistance efflux transporter EmrE"/>
    <property type="match status" value="2"/>
</dbReference>
<feature type="transmembrane region" description="Helical" evidence="5">
    <location>
        <begin position="190"/>
        <end position="209"/>
    </location>
</feature>
<evidence type="ECO:0000256" key="4">
    <source>
        <dbReference type="ARBA" id="ARBA00023136"/>
    </source>
</evidence>
<evidence type="ECO:0000313" key="7">
    <source>
        <dbReference type="EMBL" id="SNZ21052.1"/>
    </source>
</evidence>
<feature type="transmembrane region" description="Helical" evidence="5">
    <location>
        <begin position="221"/>
        <end position="245"/>
    </location>
</feature>
<comment type="subcellular location">
    <subcellularLocation>
        <location evidence="1">Membrane</location>
        <topology evidence="1">Multi-pass membrane protein</topology>
    </subcellularLocation>
</comment>
<evidence type="ECO:0000256" key="3">
    <source>
        <dbReference type="ARBA" id="ARBA00022989"/>
    </source>
</evidence>
<evidence type="ECO:0000256" key="5">
    <source>
        <dbReference type="SAM" id="Phobius"/>
    </source>
</evidence>
<dbReference type="PANTHER" id="PTHR32322:SF9">
    <property type="entry name" value="AMINO-ACID METABOLITE EFFLUX PUMP-RELATED"/>
    <property type="match status" value="1"/>
</dbReference>
<dbReference type="Proteomes" id="UP000219439">
    <property type="component" value="Unassembled WGS sequence"/>
</dbReference>
<feature type="transmembrane region" description="Helical" evidence="5">
    <location>
        <begin position="105"/>
        <end position="122"/>
    </location>
</feature>
<feature type="domain" description="EamA" evidence="6">
    <location>
        <begin position="160"/>
        <end position="292"/>
    </location>
</feature>